<feature type="domain" description="Protein kinase" evidence="13">
    <location>
        <begin position="836"/>
        <end position="1107"/>
    </location>
</feature>
<keyword evidence="4 12" id="KW-0547">Nucleotide-binding</keyword>
<dbReference type="Pfam" id="PF21990">
    <property type="entry name" value="SH2_1"/>
    <property type="match status" value="1"/>
</dbReference>
<evidence type="ECO:0000256" key="1">
    <source>
        <dbReference type="ARBA" id="ARBA00004308"/>
    </source>
</evidence>
<dbReference type="GO" id="GO:0012505">
    <property type="term" value="C:endomembrane system"/>
    <property type="evidence" value="ECO:0007669"/>
    <property type="project" value="UniProtKB-SubCell"/>
</dbReference>
<organism evidence="15">
    <name type="scientific">Culicoides sonorensis</name>
    <name type="common">Biting midge</name>
    <dbReference type="NCBI Taxonomy" id="179676"/>
    <lineage>
        <taxon>Eukaryota</taxon>
        <taxon>Metazoa</taxon>
        <taxon>Ecdysozoa</taxon>
        <taxon>Arthropoda</taxon>
        <taxon>Hexapoda</taxon>
        <taxon>Insecta</taxon>
        <taxon>Pterygota</taxon>
        <taxon>Neoptera</taxon>
        <taxon>Endopterygota</taxon>
        <taxon>Diptera</taxon>
        <taxon>Nematocera</taxon>
        <taxon>Chironomoidea</taxon>
        <taxon>Ceratopogonidae</taxon>
        <taxon>Ceratopogoninae</taxon>
        <taxon>Culicoides</taxon>
        <taxon>Monoculicoides</taxon>
    </lineage>
</organism>
<gene>
    <name evidence="15" type="primary">CSON002696</name>
</gene>
<evidence type="ECO:0000256" key="10">
    <source>
        <dbReference type="ARBA" id="ARBA00051243"/>
    </source>
</evidence>
<keyword evidence="9" id="KW-0829">Tyrosine-protein kinase</keyword>
<dbReference type="PROSITE" id="PS50011">
    <property type="entry name" value="PROTEIN_KINASE_DOM"/>
    <property type="match status" value="2"/>
</dbReference>
<dbReference type="InterPro" id="IPR019748">
    <property type="entry name" value="FERM_central"/>
</dbReference>
<dbReference type="GO" id="GO:0005126">
    <property type="term" value="F:cytokine receptor binding"/>
    <property type="evidence" value="ECO:0007669"/>
    <property type="project" value="TreeGrafter"/>
</dbReference>
<dbReference type="GO" id="GO:0007259">
    <property type="term" value="P:cell surface receptor signaling pathway via JAK-STAT"/>
    <property type="evidence" value="ECO:0007669"/>
    <property type="project" value="TreeGrafter"/>
</dbReference>
<evidence type="ECO:0000256" key="2">
    <source>
        <dbReference type="ARBA" id="ARBA00011903"/>
    </source>
</evidence>
<dbReference type="PROSITE" id="PS50057">
    <property type="entry name" value="FERM_3"/>
    <property type="match status" value="1"/>
</dbReference>
<dbReference type="GO" id="GO:0035556">
    <property type="term" value="P:intracellular signal transduction"/>
    <property type="evidence" value="ECO:0007669"/>
    <property type="project" value="TreeGrafter"/>
</dbReference>
<dbReference type="EMBL" id="UFQT01001450">
    <property type="protein sequence ID" value="SSX30611.1"/>
    <property type="molecule type" value="Genomic_DNA"/>
</dbReference>
<dbReference type="InterPro" id="IPR036860">
    <property type="entry name" value="SH2_dom_sf"/>
</dbReference>
<evidence type="ECO:0000256" key="3">
    <source>
        <dbReference type="ARBA" id="ARBA00022679"/>
    </source>
</evidence>
<comment type="subcellular location">
    <subcellularLocation>
        <location evidence="1">Endomembrane system</location>
    </subcellularLocation>
</comment>
<protein>
    <recommendedName>
        <fullName evidence="2">non-specific protein-tyrosine kinase</fullName>
        <ecNumber evidence="2">2.7.10.2</ecNumber>
    </recommendedName>
</protein>
<keyword evidence="3" id="KW-0808">Transferase</keyword>
<dbReference type="InterPro" id="IPR011009">
    <property type="entry name" value="Kinase-like_dom_sf"/>
</dbReference>
<keyword evidence="6 12" id="KW-0067">ATP-binding</keyword>
<dbReference type="InterPro" id="IPR000980">
    <property type="entry name" value="SH2"/>
</dbReference>
<evidence type="ECO:0000256" key="7">
    <source>
        <dbReference type="ARBA" id="ARBA00022999"/>
    </source>
</evidence>
<evidence type="ECO:0000256" key="5">
    <source>
        <dbReference type="ARBA" id="ARBA00022777"/>
    </source>
</evidence>
<dbReference type="InterPro" id="IPR001245">
    <property type="entry name" value="Ser-Thr/Tyr_kinase_cat_dom"/>
</dbReference>
<evidence type="ECO:0000256" key="4">
    <source>
        <dbReference type="ARBA" id="ARBA00022741"/>
    </source>
</evidence>
<dbReference type="GO" id="GO:0019221">
    <property type="term" value="P:cytokine-mediated signaling pathway"/>
    <property type="evidence" value="ECO:0007669"/>
    <property type="project" value="TreeGrafter"/>
</dbReference>
<proteinExistence type="predicted"/>
<dbReference type="VEuPathDB" id="VectorBase:CSON002696"/>
<dbReference type="GO" id="GO:0004715">
    <property type="term" value="F:non-membrane spanning protein tyrosine kinase activity"/>
    <property type="evidence" value="ECO:0007669"/>
    <property type="project" value="UniProtKB-EC"/>
</dbReference>
<dbReference type="InterPro" id="IPR020635">
    <property type="entry name" value="Tyr_kinase_cat_dom"/>
</dbReference>
<sequence length="1121" mass="130796">MPESQGTVCKIFNYTTNAFEDVRISVQETCEEVCRRLCIEHSFTPVVETLFGLRYARTQGTWLPGCCQLDHKVEYEFRLRFKIEPVSKLSELDKRAYDYYYFQVRHDLLGHDIPGLDYSQYINKILGLCTTDMYRELIERTSTEAELKKNYKNYIPRDIRNHYRIFVKKRICEFLDNIKHKSHDKFFIREAYLKDVHKMAPEYLTETFTAESGYLPEDRYTEKGLIQVKIQIAPHHKETPGIRIYYPYKNSWEHHKMENLTSLMLDKETIQLQVKNLPIPRKFKIKDKKVMESLISCISGYYRLMEKWTVNICPSYPSPLLNRLLDMKCHGPVGGAFSYKKLERNAFKTGSYIVRQCEETFGHFLLDIVIKNEPETFKIVQSNQKFIFHKRDGSKQVFDSLQQLAESVELPKGAHHMRFSPVSEKDRPLKLLLCAPPELIQAKEKVNDFSMMENKAPRIIKMQSLMLHKQTLREIDYGRMVEYQADLLLPSNKRIDCKIKYLKPTHEREHIAGFMDLADFWAGIDSPDIIRLYGITLQSGNRCLVVENYQSDLKCFLKQQREKRNKVPIVNLIDAAQCLAKALYYLQDIHLVHGQIRCCNVFVKSYEPNSSLIVKLGDPGLARPYDVKDMPWIPTEHFDNLENAKSDLKSDIWAYATTIWEIFSHGIEINIPNPLQFFANGQRLKPPNECLQCREVYELMSEGWDEDPDKRFSSQFVVSRLTIARNRFDHSYNEIPPSLQIIPVRNHTNSVSDDYNQSNITEMTGLNDDYTGMMNGNGTLHSNSSLHSANSSIISHFSPSITSKDAEQMQPFLRSDAEEFRREYLNKMISVKDSKVIFNKYLGQGNFGQVYEGTLMNKSGVNSVALKVLSTTSHEMLRDALHEAEIMQQLNHPNIVKILMYHRDDDQLVIVMELMKNDSLNIYLKSNRPKIKSIRLMKFAKDIAMGMEYLESQKIVHRDLAARNILVESDDCVKISDFGLARHAQDGDYYSVQTMNREMPVFWHAPEAIQHQKFSSLSDVWSYGLVLFEMFSCGEKPWKELNDKYKKLGSAVVLQKLNEQLSDGVRMDRPDNCPEIVYNRLMWPCWEYNPHDRPSFNELLEICNDIIDKHKEDIDFNTCYT</sequence>
<dbReference type="GO" id="GO:0005524">
    <property type="term" value="F:ATP binding"/>
    <property type="evidence" value="ECO:0007669"/>
    <property type="project" value="UniProtKB-UniRule"/>
</dbReference>
<evidence type="ECO:0000256" key="12">
    <source>
        <dbReference type="PROSITE-ProRule" id="PRU10141"/>
    </source>
</evidence>
<reference evidence="15" key="1">
    <citation type="submission" date="2018-07" db="EMBL/GenBank/DDBJ databases">
        <authorList>
            <person name="Quirk P.G."/>
            <person name="Krulwich T.A."/>
        </authorList>
    </citation>
    <scope>NUCLEOTIDE SEQUENCE</scope>
</reference>
<keyword evidence="8" id="KW-0472">Membrane</keyword>
<evidence type="ECO:0000313" key="15">
    <source>
        <dbReference type="EMBL" id="SSX30611.1"/>
    </source>
</evidence>
<dbReference type="GO" id="GO:0004714">
    <property type="term" value="F:transmembrane receptor protein tyrosine kinase activity"/>
    <property type="evidence" value="ECO:0007669"/>
    <property type="project" value="UniProtKB-EC"/>
</dbReference>
<dbReference type="Gene3D" id="3.30.200.20">
    <property type="entry name" value="Phosphorylase Kinase, domain 1"/>
    <property type="match status" value="1"/>
</dbReference>
<dbReference type="SUPFAM" id="SSF56112">
    <property type="entry name" value="Protein kinase-like (PK-like)"/>
    <property type="match status" value="2"/>
</dbReference>
<dbReference type="Pfam" id="PF07714">
    <property type="entry name" value="PK_Tyr_Ser-Thr"/>
    <property type="match status" value="2"/>
</dbReference>
<dbReference type="EC" id="2.7.10.2" evidence="2"/>
<evidence type="ECO:0000256" key="9">
    <source>
        <dbReference type="ARBA" id="ARBA00023137"/>
    </source>
</evidence>
<dbReference type="CDD" id="cd00192">
    <property type="entry name" value="PTKc"/>
    <property type="match status" value="1"/>
</dbReference>
<dbReference type="SMART" id="SM00219">
    <property type="entry name" value="TyrKc"/>
    <property type="match status" value="1"/>
</dbReference>
<name>A0A336MM17_CULSO</name>
<dbReference type="GO" id="GO:0051130">
    <property type="term" value="P:positive regulation of cellular component organization"/>
    <property type="evidence" value="ECO:0007669"/>
    <property type="project" value="UniProtKB-ARBA"/>
</dbReference>
<dbReference type="PRINTS" id="PR00109">
    <property type="entry name" value="TYRKINASE"/>
</dbReference>
<dbReference type="GO" id="GO:0050793">
    <property type="term" value="P:regulation of developmental process"/>
    <property type="evidence" value="ECO:0007669"/>
    <property type="project" value="UniProtKB-ARBA"/>
</dbReference>
<evidence type="ECO:0000256" key="8">
    <source>
        <dbReference type="ARBA" id="ARBA00023136"/>
    </source>
</evidence>
<dbReference type="InterPro" id="IPR008266">
    <property type="entry name" value="Tyr_kinase_AS"/>
</dbReference>
<feature type="domain" description="FERM" evidence="14">
    <location>
        <begin position="7"/>
        <end position="309"/>
    </location>
</feature>
<dbReference type="OMA" id="FLPRCMR"/>
<dbReference type="InterPro" id="IPR000719">
    <property type="entry name" value="Prot_kinase_dom"/>
</dbReference>
<evidence type="ECO:0000259" key="14">
    <source>
        <dbReference type="PROSITE" id="PS50057"/>
    </source>
</evidence>
<comment type="catalytic activity">
    <reaction evidence="11">
        <text>L-tyrosyl-[protein] + ATP = O-phospho-L-tyrosyl-[protein] + ADP + H(+)</text>
        <dbReference type="Rhea" id="RHEA:10596"/>
        <dbReference type="Rhea" id="RHEA-COMP:10136"/>
        <dbReference type="Rhea" id="RHEA-COMP:20101"/>
        <dbReference type="ChEBI" id="CHEBI:15378"/>
        <dbReference type="ChEBI" id="CHEBI:30616"/>
        <dbReference type="ChEBI" id="CHEBI:46858"/>
        <dbReference type="ChEBI" id="CHEBI:61978"/>
        <dbReference type="ChEBI" id="CHEBI:456216"/>
        <dbReference type="EC" id="2.7.10.2"/>
    </reaction>
</comment>
<feature type="binding site" evidence="12">
    <location>
        <position position="867"/>
    </location>
    <ligand>
        <name>ATP</name>
        <dbReference type="ChEBI" id="CHEBI:30616"/>
    </ligand>
</feature>
<dbReference type="PROSITE" id="PS00109">
    <property type="entry name" value="PROTEIN_KINASE_TYR"/>
    <property type="match status" value="1"/>
</dbReference>
<dbReference type="GO" id="GO:0005829">
    <property type="term" value="C:cytosol"/>
    <property type="evidence" value="ECO:0007669"/>
    <property type="project" value="TreeGrafter"/>
</dbReference>
<keyword evidence="5" id="KW-0418">Kinase</keyword>
<dbReference type="PANTHER" id="PTHR45807:SF7">
    <property type="entry name" value="TYROSINE-PROTEIN KINASE HOPSCOTCH"/>
    <property type="match status" value="1"/>
</dbReference>
<dbReference type="PROSITE" id="PS00107">
    <property type="entry name" value="PROTEIN_KINASE_ATP"/>
    <property type="match status" value="1"/>
</dbReference>
<dbReference type="InterPro" id="IPR017441">
    <property type="entry name" value="Protein_kinase_ATP_BS"/>
</dbReference>
<dbReference type="GO" id="GO:0048468">
    <property type="term" value="P:cell development"/>
    <property type="evidence" value="ECO:0007669"/>
    <property type="project" value="UniProtKB-ARBA"/>
</dbReference>
<comment type="catalytic activity">
    <reaction evidence="10">
        <text>L-tyrosyl-[protein] + ATP = O-phospho-L-tyrosyl-[protein] + ADP + H(+)</text>
        <dbReference type="Rhea" id="RHEA:10596"/>
        <dbReference type="Rhea" id="RHEA-COMP:10136"/>
        <dbReference type="Rhea" id="RHEA-COMP:20101"/>
        <dbReference type="ChEBI" id="CHEBI:15378"/>
        <dbReference type="ChEBI" id="CHEBI:30616"/>
        <dbReference type="ChEBI" id="CHEBI:46858"/>
        <dbReference type="ChEBI" id="CHEBI:61978"/>
        <dbReference type="ChEBI" id="CHEBI:456216"/>
        <dbReference type="EC" id="2.7.10.1"/>
    </reaction>
</comment>
<keyword evidence="7" id="KW-0727">SH2 domain</keyword>
<dbReference type="FunFam" id="1.10.510.10:FF:001512">
    <property type="entry name" value="Receptor tyrosine-protein kinase erbB-2"/>
    <property type="match status" value="1"/>
</dbReference>
<accession>A0A336MM17</accession>
<evidence type="ECO:0000256" key="11">
    <source>
        <dbReference type="ARBA" id="ARBA00051245"/>
    </source>
</evidence>
<evidence type="ECO:0000259" key="13">
    <source>
        <dbReference type="PROSITE" id="PS50011"/>
    </source>
</evidence>
<dbReference type="SUPFAM" id="SSF55550">
    <property type="entry name" value="SH2 domain"/>
    <property type="match status" value="1"/>
</dbReference>
<dbReference type="Gene3D" id="1.10.510.10">
    <property type="entry name" value="Transferase(Phosphotransferase) domain 1"/>
    <property type="match status" value="2"/>
</dbReference>
<dbReference type="GO" id="GO:0002009">
    <property type="term" value="P:morphogenesis of an epithelium"/>
    <property type="evidence" value="ECO:0007669"/>
    <property type="project" value="UniProtKB-ARBA"/>
</dbReference>
<dbReference type="InterPro" id="IPR000299">
    <property type="entry name" value="FERM_domain"/>
</dbReference>
<dbReference type="CDD" id="cd14473">
    <property type="entry name" value="FERM_B-lobe"/>
    <property type="match status" value="1"/>
</dbReference>
<dbReference type="GO" id="GO:0030182">
    <property type="term" value="P:neuron differentiation"/>
    <property type="evidence" value="ECO:0007669"/>
    <property type="project" value="UniProtKB-ARBA"/>
</dbReference>
<dbReference type="InterPro" id="IPR051286">
    <property type="entry name" value="JAK"/>
</dbReference>
<evidence type="ECO:0000256" key="6">
    <source>
        <dbReference type="ARBA" id="ARBA00022840"/>
    </source>
</evidence>
<dbReference type="AlphaFoldDB" id="A0A336MM17"/>
<dbReference type="Gene3D" id="3.30.505.10">
    <property type="entry name" value="SH2 domain"/>
    <property type="match status" value="1"/>
</dbReference>
<dbReference type="PANTHER" id="PTHR45807">
    <property type="entry name" value="TYROSINE-PROTEIN KINASE HOPSCOTCH"/>
    <property type="match status" value="1"/>
</dbReference>
<feature type="domain" description="Protein kinase" evidence="13">
    <location>
        <begin position="466"/>
        <end position="733"/>
    </location>
</feature>